<dbReference type="Proteomes" id="UP001062846">
    <property type="component" value="Chromosome 8"/>
</dbReference>
<evidence type="ECO:0000313" key="2">
    <source>
        <dbReference type="Proteomes" id="UP001062846"/>
    </source>
</evidence>
<sequence>MDTILCDELLEEVLRRLPPGSTFSPSTSDVSLVSKRWLRLYRSSRSRLSLRLSPDNCTPSHSLSSFLSHFPHLPTLRIFTDNCEPHSLSSSLSSFPDQILLSVASSCPNLTHLRLPPEPVSHFPLLSLPTSCPHLTHLIISLSRPLSFHWLVFFHSLVDLVLLVVPGDIKHVDDSKGTLDAELKLDTLSLCGIRHGDYGFDWLWKSCTNLQRLRLQGCEGIGDDTSVSSFVNCFKGLQEVELRRCGSIVNEILTRLVENVSELSVNLPPRLRTMALAMSNKLEELALINCEVEPGLLTTLGQKFRNLRDLDLSYNERLVDKEFILMLASCNCLRELTVKGCKGLTNASVVSMFKSFEADTCRRKQAFKCFQVVGFKEFIEALMIWTVIVRGEEYRALNFLEEWVAEYRDSDTTMSAEQLEQIPAGKHIFERPLGTVTLSNTMVLCDLLVTEGPQFHCGGHANTFISKQISAIQQSPRQLALAALSVSQAQAESMRAFVAKLTKFKGLKAREHGAIKDCLEEIGDSADRIQKSIQELNAASH</sequence>
<reference evidence="1" key="1">
    <citation type="submission" date="2022-02" db="EMBL/GenBank/DDBJ databases">
        <title>Plant Genome Project.</title>
        <authorList>
            <person name="Zhang R.-G."/>
        </authorList>
    </citation>
    <scope>NUCLEOTIDE SEQUENCE</scope>
    <source>
        <strain evidence="1">AT1</strain>
    </source>
</reference>
<name>A0ACC0MKK4_RHOML</name>
<gene>
    <name evidence="1" type="ORF">RHMOL_Rhmol08G0059800</name>
</gene>
<keyword evidence="2" id="KW-1185">Reference proteome</keyword>
<proteinExistence type="predicted"/>
<dbReference type="EMBL" id="CM046395">
    <property type="protein sequence ID" value="KAI8541424.1"/>
    <property type="molecule type" value="Genomic_DNA"/>
</dbReference>
<comment type="caution">
    <text evidence="1">The sequence shown here is derived from an EMBL/GenBank/DDBJ whole genome shotgun (WGS) entry which is preliminary data.</text>
</comment>
<organism evidence="1 2">
    <name type="scientific">Rhododendron molle</name>
    <name type="common">Chinese azalea</name>
    <name type="synonym">Azalea mollis</name>
    <dbReference type="NCBI Taxonomy" id="49168"/>
    <lineage>
        <taxon>Eukaryota</taxon>
        <taxon>Viridiplantae</taxon>
        <taxon>Streptophyta</taxon>
        <taxon>Embryophyta</taxon>
        <taxon>Tracheophyta</taxon>
        <taxon>Spermatophyta</taxon>
        <taxon>Magnoliopsida</taxon>
        <taxon>eudicotyledons</taxon>
        <taxon>Gunneridae</taxon>
        <taxon>Pentapetalae</taxon>
        <taxon>asterids</taxon>
        <taxon>Ericales</taxon>
        <taxon>Ericaceae</taxon>
        <taxon>Ericoideae</taxon>
        <taxon>Rhodoreae</taxon>
        <taxon>Rhododendron</taxon>
    </lineage>
</organism>
<protein>
    <submittedName>
        <fullName evidence="1">Uncharacterized protein</fullName>
    </submittedName>
</protein>
<accession>A0ACC0MKK4</accession>
<evidence type="ECO:0000313" key="1">
    <source>
        <dbReference type="EMBL" id="KAI8541424.1"/>
    </source>
</evidence>